<dbReference type="EMBL" id="CCKJ01000033">
    <property type="protein sequence ID" value="CDT69448.1"/>
    <property type="molecule type" value="Genomic_DNA"/>
</dbReference>
<dbReference type="RefSeq" id="WP_017070406.1">
    <property type="nucleotide sequence ID" value="NZ_CCKH01000030.1"/>
</dbReference>
<comment type="caution">
    <text evidence="1">The sequence shown here is derived from an EMBL/GenBank/DDBJ whole genome shotgun (WGS) entry which is preliminary data.</text>
</comment>
<sequence length="52" mass="5723">MKMAVLEYKVLGLGDWIKTRVSSRCAHLLAAEYKALGWPTKVDGKVLSTESA</sequence>
<dbReference type="Proteomes" id="UP000041625">
    <property type="component" value="Unassembled WGS sequence"/>
</dbReference>
<keyword evidence="2" id="KW-1185">Reference proteome</keyword>
<proteinExistence type="predicted"/>
<protein>
    <submittedName>
        <fullName evidence="1">Uncharacterized protein</fullName>
    </submittedName>
</protein>
<evidence type="ECO:0000313" key="2">
    <source>
        <dbReference type="Proteomes" id="UP000041625"/>
    </source>
</evidence>
<reference evidence="1 2" key="1">
    <citation type="submission" date="2014-06" db="EMBL/GenBank/DDBJ databases">
        <authorList>
            <person name="Le Roux F."/>
        </authorList>
    </citation>
    <scope>NUCLEOTIDE SEQUENCE [LARGE SCALE GENOMIC DNA]</scope>
    <source>
        <strain evidence="1 2">J2-31</strain>
    </source>
</reference>
<organism evidence="1 2">
    <name type="scientific">Vibrio coralliirubri</name>
    <dbReference type="NCBI Taxonomy" id="1516159"/>
    <lineage>
        <taxon>Bacteria</taxon>
        <taxon>Pseudomonadati</taxon>
        <taxon>Pseudomonadota</taxon>
        <taxon>Gammaproteobacteria</taxon>
        <taxon>Vibrionales</taxon>
        <taxon>Vibrionaceae</taxon>
        <taxon>Vibrio</taxon>
    </lineage>
</organism>
<accession>A0A0T7DSM0</accession>
<dbReference type="AlphaFoldDB" id="A0A0T7DSM0"/>
<evidence type="ECO:0000313" key="1">
    <source>
        <dbReference type="EMBL" id="CDT69448.1"/>
    </source>
</evidence>
<name>A0A0T7DSM0_9VIBR</name>
<accession>A0A0T7DFJ5</accession>
<gene>
    <name evidence="1" type="ORF">VCR31J2_1280260</name>
</gene>